<dbReference type="EMBL" id="BAABUK010000044">
    <property type="protein sequence ID" value="GAA5817581.1"/>
    <property type="molecule type" value="Genomic_DNA"/>
</dbReference>
<sequence>MSFKQHLNMSIHHGADPNDQIPEEHGFCSYILYHMNAELDLLKSLMYSCTAKLRVSLQLELKE</sequence>
<reference evidence="2 3" key="1">
    <citation type="submission" date="2024-04" db="EMBL/GenBank/DDBJ databases">
        <title>genome sequences of Mucor flavus KT1a and Helicostylum pulchrum KT1b strains isolated from the surface of a dry-aged beef.</title>
        <authorList>
            <person name="Toyotome T."/>
            <person name="Hosono M."/>
            <person name="Torimaru M."/>
            <person name="Fukuda K."/>
            <person name="Mikami N."/>
        </authorList>
    </citation>
    <scope>NUCLEOTIDE SEQUENCE [LARGE SCALE GENOMIC DNA]</scope>
    <source>
        <strain evidence="2 3">KT1a</strain>
    </source>
</reference>
<evidence type="ECO:0000256" key="1">
    <source>
        <dbReference type="SAM" id="MobiDB-lite"/>
    </source>
</evidence>
<accession>A0ABP9ZEQ6</accession>
<proteinExistence type="predicted"/>
<gene>
    <name evidence="2" type="ORF">MFLAVUS_011129</name>
</gene>
<evidence type="ECO:0000313" key="3">
    <source>
        <dbReference type="Proteomes" id="UP001473302"/>
    </source>
</evidence>
<feature type="region of interest" description="Disordered" evidence="1">
    <location>
        <begin position="1"/>
        <end position="20"/>
    </location>
</feature>
<protein>
    <submittedName>
        <fullName evidence="2">Uncharacterized protein</fullName>
    </submittedName>
</protein>
<dbReference type="Proteomes" id="UP001473302">
    <property type="component" value="Unassembled WGS sequence"/>
</dbReference>
<comment type="caution">
    <text evidence="2">The sequence shown here is derived from an EMBL/GenBank/DDBJ whole genome shotgun (WGS) entry which is preliminary data.</text>
</comment>
<evidence type="ECO:0000313" key="2">
    <source>
        <dbReference type="EMBL" id="GAA5817581.1"/>
    </source>
</evidence>
<organism evidence="2 3">
    <name type="scientific">Mucor flavus</name>
    <dbReference type="NCBI Taxonomy" id="439312"/>
    <lineage>
        <taxon>Eukaryota</taxon>
        <taxon>Fungi</taxon>
        <taxon>Fungi incertae sedis</taxon>
        <taxon>Mucoromycota</taxon>
        <taxon>Mucoromycotina</taxon>
        <taxon>Mucoromycetes</taxon>
        <taxon>Mucorales</taxon>
        <taxon>Mucorineae</taxon>
        <taxon>Mucoraceae</taxon>
        <taxon>Mucor</taxon>
    </lineage>
</organism>
<keyword evidence="3" id="KW-1185">Reference proteome</keyword>
<name>A0ABP9ZEQ6_9FUNG</name>